<dbReference type="InParanoid" id="A0A165TPF9"/>
<feature type="domain" description="DUF6593" evidence="1">
    <location>
        <begin position="14"/>
        <end position="133"/>
    </location>
</feature>
<dbReference type="STRING" id="1314782.A0A165TPF9"/>
<sequence>MAASSDILHWTSQDPRESSLFNGYGVAYRFHTEPATSGLDVTTLWRTIRPGREDRVAKLEWAPNGGLGRVIIGKTTFPMADLVRPDPQVQGGRIFNGPDGLPYRWRPSGRSTRDIILQDPHNNTIAFFRPVTPQRYQLGDVYTELHFIRTAGAGTVTHPPFMDYVTVTATLYRFVMAFGL</sequence>
<keyword evidence="3" id="KW-1185">Reference proteome</keyword>
<dbReference type="Pfam" id="PF20236">
    <property type="entry name" value="DUF6593"/>
    <property type="match status" value="1"/>
</dbReference>
<gene>
    <name evidence="2" type="ORF">NEOLEDRAFT_184076</name>
</gene>
<dbReference type="InterPro" id="IPR046528">
    <property type="entry name" value="DUF6593"/>
</dbReference>
<evidence type="ECO:0000313" key="2">
    <source>
        <dbReference type="EMBL" id="KZT26976.1"/>
    </source>
</evidence>
<evidence type="ECO:0000259" key="1">
    <source>
        <dbReference type="Pfam" id="PF20236"/>
    </source>
</evidence>
<protein>
    <recommendedName>
        <fullName evidence="1">DUF6593 domain-containing protein</fullName>
    </recommendedName>
</protein>
<accession>A0A165TPF9</accession>
<reference evidence="2 3" key="1">
    <citation type="journal article" date="2016" name="Mol. Biol. Evol.">
        <title>Comparative Genomics of Early-Diverging Mushroom-Forming Fungi Provides Insights into the Origins of Lignocellulose Decay Capabilities.</title>
        <authorList>
            <person name="Nagy L.G."/>
            <person name="Riley R."/>
            <person name="Tritt A."/>
            <person name="Adam C."/>
            <person name="Daum C."/>
            <person name="Floudas D."/>
            <person name="Sun H."/>
            <person name="Yadav J.S."/>
            <person name="Pangilinan J."/>
            <person name="Larsson K.H."/>
            <person name="Matsuura K."/>
            <person name="Barry K."/>
            <person name="Labutti K."/>
            <person name="Kuo R."/>
            <person name="Ohm R.A."/>
            <person name="Bhattacharya S.S."/>
            <person name="Shirouzu T."/>
            <person name="Yoshinaga Y."/>
            <person name="Martin F.M."/>
            <person name="Grigoriev I.V."/>
            <person name="Hibbett D.S."/>
        </authorList>
    </citation>
    <scope>NUCLEOTIDE SEQUENCE [LARGE SCALE GENOMIC DNA]</scope>
    <source>
        <strain evidence="2 3">HHB14362 ss-1</strain>
    </source>
</reference>
<name>A0A165TPF9_9AGAM</name>
<dbReference type="AlphaFoldDB" id="A0A165TPF9"/>
<evidence type="ECO:0000313" key="3">
    <source>
        <dbReference type="Proteomes" id="UP000076761"/>
    </source>
</evidence>
<proteinExistence type="predicted"/>
<dbReference type="EMBL" id="KV425564">
    <property type="protein sequence ID" value="KZT26976.1"/>
    <property type="molecule type" value="Genomic_DNA"/>
</dbReference>
<dbReference type="OrthoDB" id="3332782at2759"/>
<dbReference type="Proteomes" id="UP000076761">
    <property type="component" value="Unassembled WGS sequence"/>
</dbReference>
<organism evidence="2 3">
    <name type="scientific">Neolentinus lepideus HHB14362 ss-1</name>
    <dbReference type="NCBI Taxonomy" id="1314782"/>
    <lineage>
        <taxon>Eukaryota</taxon>
        <taxon>Fungi</taxon>
        <taxon>Dikarya</taxon>
        <taxon>Basidiomycota</taxon>
        <taxon>Agaricomycotina</taxon>
        <taxon>Agaricomycetes</taxon>
        <taxon>Gloeophyllales</taxon>
        <taxon>Gloeophyllaceae</taxon>
        <taxon>Neolentinus</taxon>
    </lineage>
</organism>